<evidence type="ECO:0000256" key="2">
    <source>
        <dbReference type="ARBA" id="ARBA00022692"/>
    </source>
</evidence>
<dbReference type="NCBIfam" id="TIGR03062">
    <property type="entry name" value="pip_yhgE_Cterm"/>
    <property type="match status" value="1"/>
</dbReference>
<dbReference type="InterPro" id="IPR017500">
    <property type="entry name" value="Phage_infect_YhgE_N"/>
</dbReference>
<gene>
    <name evidence="8" type="ORF">E6C64_07250</name>
</gene>
<evidence type="ECO:0000256" key="5">
    <source>
        <dbReference type="SAM" id="MobiDB-lite"/>
    </source>
</evidence>
<dbReference type="PANTHER" id="PTHR43077:SF5">
    <property type="entry name" value="PHAGE INFECTION PROTEIN"/>
    <property type="match status" value="1"/>
</dbReference>
<dbReference type="InterPro" id="IPR017501">
    <property type="entry name" value="Phage_infect_YhgE_C"/>
</dbReference>
<feature type="compositionally biased region" description="Low complexity" evidence="5">
    <location>
        <begin position="123"/>
        <end position="132"/>
    </location>
</feature>
<dbReference type="InterPro" id="IPR013525">
    <property type="entry name" value="ABC2_TM"/>
</dbReference>
<evidence type="ECO:0000259" key="7">
    <source>
        <dbReference type="Pfam" id="PF12698"/>
    </source>
</evidence>
<feature type="transmembrane region" description="Helical" evidence="6">
    <location>
        <begin position="684"/>
        <end position="705"/>
    </location>
</feature>
<dbReference type="PANTHER" id="PTHR43077">
    <property type="entry name" value="TRANSPORT PERMEASE YVFS-RELATED"/>
    <property type="match status" value="1"/>
</dbReference>
<dbReference type="NCBIfam" id="TIGR03061">
    <property type="entry name" value="pip_yhgE_Nterm"/>
    <property type="match status" value="1"/>
</dbReference>
<dbReference type="NCBIfam" id="TIGR03057">
    <property type="entry name" value="xxxLxxG_by_4"/>
    <property type="match status" value="2"/>
</dbReference>
<protein>
    <recommendedName>
        <fullName evidence="7">ABC-2 type transporter transmembrane domain-containing protein</fullName>
    </recommendedName>
</protein>
<feature type="transmembrane region" description="Helical" evidence="6">
    <location>
        <begin position="780"/>
        <end position="800"/>
    </location>
</feature>
<dbReference type="Proteomes" id="UP000309133">
    <property type="component" value="Unassembled WGS sequence"/>
</dbReference>
<dbReference type="InterPro" id="IPR023908">
    <property type="entry name" value="xxxLxxG_rpt"/>
</dbReference>
<dbReference type="Gene3D" id="3.40.1710.10">
    <property type="entry name" value="abc type-2 transporter like domain"/>
    <property type="match status" value="1"/>
</dbReference>
<keyword evidence="4 6" id="KW-0472">Membrane</keyword>
<dbReference type="Pfam" id="PF12698">
    <property type="entry name" value="ABC2_membrane_3"/>
    <property type="match status" value="2"/>
</dbReference>
<feature type="transmembrane region" description="Helical" evidence="6">
    <location>
        <begin position="836"/>
        <end position="859"/>
    </location>
</feature>
<keyword evidence="2 6" id="KW-0812">Transmembrane</keyword>
<evidence type="ECO:0000256" key="6">
    <source>
        <dbReference type="SAM" id="Phobius"/>
    </source>
</evidence>
<comment type="subcellular location">
    <subcellularLocation>
        <location evidence="1">Membrane</location>
        <topology evidence="1">Multi-pass membrane protein</topology>
    </subcellularLocation>
</comment>
<dbReference type="AlphaFoldDB" id="A0A4S4FNM7"/>
<organism evidence="8 9">
    <name type="scientific">Naasia lichenicola</name>
    <dbReference type="NCBI Taxonomy" id="2565933"/>
    <lineage>
        <taxon>Bacteria</taxon>
        <taxon>Bacillati</taxon>
        <taxon>Actinomycetota</taxon>
        <taxon>Actinomycetes</taxon>
        <taxon>Micrococcales</taxon>
        <taxon>Microbacteriaceae</taxon>
        <taxon>Naasia</taxon>
    </lineage>
</organism>
<feature type="compositionally biased region" description="Basic and acidic residues" evidence="5">
    <location>
        <begin position="26"/>
        <end position="42"/>
    </location>
</feature>
<accession>A0A4S4FNM7</accession>
<feature type="compositionally biased region" description="Basic residues" evidence="5">
    <location>
        <begin position="61"/>
        <end position="72"/>
    </location>
</feature>
<dbReference type="SUPFAM" id="SSF58104">
    <property type="entry name" value="Methyl-accepting chemotaxis protein (MCP) signaling domain"/>
    <property type="match status" value="1"/>
</dbReference>
<evidence type="ECO:0000256" key="4">
    <source>
        <dbReference type="ARBA" id="ARBA00023136"/>
    </source>
</evidence>
<feature type="compositionally biased region" description="Basic residues" evidence="5">
    <location>
        <begin position="151"/>
        <end position="173"/>
    </location>
</feature>
<dbReference type="GO" id="GO:0016020">
    <property type="term" value="C:membrane"/>
    <property type="evidence" value="ECO:0007669"/>
    <property type="project" value="UniProtKB-SubCell"/>
</dbReference>
<reference evidence="8 9" key="1">
    <citation type="submission" date="2019-04" db="EMBL/GenBank/DDBJ databases">
        <authorList>
            <person name="Jiang L."/>
        </authorList>
    </citation>
    <scope>NUCLEOTIDE SEQUENCE [LARGE SCALE GENOMIC DNA]</scope>
    <source>
        <strain evidence="8 9">YIM 131853</strain>
    </source>
</reference>
<feature type="transmembrane region" description="Helical" evidence="6">
    <location>
        <begin position="257"/>
        <end position="280"/>
    </location>
</feature>
<dbReference type="EMBL" id="SSSM01000003">
    <property type="protein sequence ID" value="THG31838.1"/>
    <property type="molecule type" value="Genomic_DNA"/>
</dbReference>
<feature type="domain" description="ABC-2 type transporter transmembrane" evidence="7">
    <location>
        <begin position="634"/>
        <end position="856"/>
    </location>
</feature>
<name>A0A4S4FNM7_9MICO</name>
<proteinExistence type="predicted"/>
<dbReference type="GO" id="GO:0140359">
    <property type="term" value="F:ABC-type transporter activity"/>
    <property type="evidence" value="ECO:0007669"/>
    <property type="project" value="InterPro"/>
</dbReference>
<dbReference type="Gene3D" id="1.10.287.950">
    <property type="entry name" value="Methyl-accepting chemotaxis protein"/>
    <property type="match status" value="1"/>
</dbReference>
<feature type="transmembrane region" description="Helical" evidence="6">
    <location>
        <begin position="726"/>
        <end position="745"/>
    </location>
</feature>
<evidence type="ECO:0000256" key="3">
    <source>
        <dbReference type="ARBA" id="ARBA00022989"/>
    </source>
</evidence>
<feature type="compositionally biased region" description="Low complexity" evidence="5">
    <location>
        <begin position="230"/>
        <end position="239"/>
    </location>
</feature>
<keyword evidence="9" id="KW-1185">Reference proteome</keyword>
<feature type="domain" description="ABC-2 type transporter transmembrane" evidence="7">
    <location>
        <begin position="261"/>
        <end position="375"/>
    </location>
</feature>
<keyword evidence="3 6" id="KW-1133">Transmembrane helix</keyword>
<feature type="transmembrane region" description="Helical" evidence="6">
    <location>
        <begin position="751"/>
        <end position="773"/>
    </location>
</feature>
<dbReference type="InterPro" id="IPR051328">
    <property type="entry name" value="T7SS_ABC-Transporter"/>
</dbReference>
<feature type="compositionally biased region" description="Basic and acidic residues" evidence="5">
    <location>
        <begin position="89"/>
        <end position="105"/>
    </location>
</feature>
<evidence type="ECO:0000256" key="1">
    <source>
        <dbReference type="ARBA" id="ARBA00004141"/>
    </source>
</evidence>
<evidence type="ECO:0000313" key="8">
    <source>
        <dbReference type="EMBL" id="THG31838.1"/>
    </source>
</evidence>
<feature type="region of interest" description="Disordered" evidence="5">
    <location>
        <begin position="1"/>
        <end position="239"/>
    </location>
</feature>
<comment type="caution">
    <text evidence="8">The sequence shown here is derived from an EMBL/GenBank/DDBJ whole genome shotgun (WGS) entry which is preliminary data.</text>
</comment>
<sequence>MGQRPERHGALHGGPADPGLAVAGGHHPDQRRHGAAGRRDPRAPIAARHPGRPPASDRRPRPGARLRAAHRGRCGEPTRRPPRGRAPSRRGDDCRRAAARADRIRLALVPAGRPSRRGRPLRRPGQPCPRGGELPSHRREGAFLPAAARGASRRRRRAGNGRRRIRARPRPGRRGGGAALPRAAPHRHDRPVSDDPPHRHRIERADLPPLGQTSPPRPPQPKGGALVSLTPRSSSSTTAVVATSPSVLAAPKRRRPLALVALIAVPLIVVGLFAGALAAVGQDDSRIPAAIVNSDELITQTAADGTETQVLAGRLLVTALTGTDSDDPAASTFDWQISSADDAAAKLKSGDVYAVLTIPSTFSKSITSLSSDDPVRAQLTLETDDAHGYVTGPLTDAVGDGLAAIFGDQISQQYISGLLGGTATLGSALTDASGGATQLADGATALGAGLGTLQSGAAAAATGAQTFTDGLSDYTDGVDQLSSGIGELSSGLDQLSSSSSGLQQLPAGVSQYTGGVSQSAQGLAQLLAAYQAGQLTDAQVVASLPAISAGLDQLAAGGSSLVAGAQGAASVQSAIGGIADGADQLADGAEQLSDGSAPLVSGAQRITDGIGQLASGAGQSASGADSLAAGATTLASGLSDGAAQIPTYTDEQKTQAADVASSPITLTAVRSNEVSEIPQIVSTLLVPAGLWIGALAVFLAFGALSRRVLASTASSGRIALRTLARAAVLAAGQAVLLVLLLHAVIGVPWGSIGATLPFALLIAVVFSAIHALLSVAFGRWGLIVSLVLLALQLTATGGLYPIELLSKPFQTISPLLPVTSAVNGMQAIVTGADASAVFAACTGLILWGLFSALLVVVVVSRRRSARALGIVATA</sequence>
<evidence type="ECO:0000313" key="9">
    <source>
        <dbReference type="Proteomes" id="UP000309133"/>
    </source>
</evidence>